<evidence type="ECO:0000256" key="11">
    <source>
        <dbReference type="ARBA" id="ARBA00023201"/>
    </source>
</evidence>
<dbReference type="OrthoDB" id="117402at2"/>
<dbReference type="GO" id="GO:0005886">
    <property type="term" value="C:plasma membrane"/>
    <property type="evidence" value="ECO:0007669"/>
    <property type="project" value="UniProtKB-SubCell"/>
</dbReference>
<dbReference type="Gene3D" id="1.20.1530.10">
    <property type="entry name" value="Na+/H+ antiporter like domain"/>
    <property type="match status" value="1"/>
</dbReference>
<dbReference type="PANTHER" id="PTHR30341:SF0">
    <property type="entry name" value="NA(+)_H(+) ANTIPORTER NHAA"/>
    <property type="match status" value="1"/>
</dbReference>
<dbReference type="EMBL" id="BIFH01000038">
    <property type="protein sequence ID" value="GCE00335.1"/>
    <property type="molecule type" value="Genomic_DNA"/>
</dbReference>
<feature type="transmembrane region" description="Helical" evidence="12">
    <location>
        <begin position="112"/>
        <end position="133"/>
    </location>
</feature>
<evidence type="ECO:0000256" key="3">
    <source>
        <dbReference type="ARBA" id="ARBA00022448"/>
    </source>
</evidence>
<dbReference type="Gene3D" id="3.40.30.10">
    <property type="entry name" value="Glutaredoxin"/>
    <property type="match status" value="1"/>
</dbReference>
<dbReference type="PANTHER" id="PTHR30341">
    <property type="entry name" value="SODIUM ION/PROTON ANTIPORTER NHAA-RELATED"/>
    <property type="match status" value="1"/>
</dbReference>
<dbReference type="InterPro" id="IPR013766">
    <property type="entry name" value="Thioredoxin_domain"/>
</dbReference>
<dbReference type="InterPro" id="IPR004670">
    <property type="entry name" value="NhaA"/>
</dbReference>
<comment type="caution">
    <text evidence="14">The sequence shown here is derived from an EMBL/GenBank/DDBJ whole genome shotgun (WGS) entry which is preliminary data.</text>
</comment>
<dbReference type="InterPro" id="IPR023171">
    <property type="entry name" value="Na/H_antiporter_dom_sf"/>
</dbReference>
<evidence type="ECO:0000256" key="12">
    <source>
        <dbReference type="HAMAP-Rule" id="MF_01844"/>
    </source>
</evidence>
<keyword evidence="8 12" id="KW-0915">Sodium</keyword>
<feature type="transmembrane region" description="Helical" evidence="12">
    <location>
        <begin position="198"/>
        <end position="214"/>
    </location>
</feature>
<feature type="transmembrane region" description="Helical" evidence="12">
    <location>
        <begin position="172"/>
        <end position="192"/>
    </location>
</feature>
<feature type="transmembrane region" description="Helical" evidence="12">
    <location>
        <begin position="412"/>
        <end position="433"/>
    </location>
</feature>
<keyword evidence="6 12" id="KW-0812">Transmembrane</keyword>
<reference evidence="14 15" key="1">
    <citation type="submission" date="2018-12" db="EMBL/GenBank/DDBJ databases">
        <title>Draft genome sequence of Embleya hyalina NBRC 13850T.</title>
        <authorList>
            <person name="Komaki H."/>
            <person name="Hosoyama A."/>
            <person name="Kimura A."/>
            <person name="Ichikawa N."/>
            <person name="Tamura T."/>
        </authorList>
    </citation>
    <scope>NUCLEOTIDE SEQUENCE [LARGE SCALE GENOMIC DNA]</scope>
    <source>
        <strain evidence="14 15">NBRC 13850</strain>
    </source>
</reference>
<keyword evidence="7 12" id="KW-1133">Transmembrane helix</keyword>
<feature type="transmembrane region" description="Helical" evidence="12">
    <location>
        <begin position="373"/>
        <end position="400"/>
    </location>
</feature>
<comment type="similarity">
    <text evidence="2">In the N-terminal section; belongs to the NhaA Na(+)/H(+) (TC 2.A.33) antiporter family.</text>
</comment>
<dbReference type="InterPro" id="IPR012336">
    <property type="entry name" value="Thioredoxin-like_fold"/>
</dbReference>
<evidence type="ECO:0000256" key="9">
    <source>
        <dbReference type="ARBA" id="ARBA00023065"/>
    </source>
</evidence>
<evidence type="ECO:0000256" key="8">
    <source>
        <dbReference type="ARBA" id="ARBA00023053"/>
    </source>
</evidence>
<dbReference type="Pfam" id="PF06965">
    <property type="entry name" value="Na_H_antiport_1"/>
    <property type="match status" value="1"/>
</dbReference>
<comment type="function">
    <text evidence="12">Na(+)/H(+) antiporter that extrudes sodium in exchange for external protons.</text>
</comment>
<dbReference type="HAMAP" id="MF_01844">
    <property type="entry name" value="NhaA"/>
    <property type="match status" value="1"/>
</dbReference>
<feature type="transmembrane region" description="Helical" evidence="12">
    <location>
        <begin position="307"/>
        <end position="325"/>
    </location>
</feature>
<dbReference type="SUPFAM" id="SSF52833">
    <property type="entry name" value="Thioredoxin-like"/>
    <property type="match status" value="1"/>
</dbReference>
<protein>
    <recommendedName>
        <fullName evidence="12">Na(+)/H(+) antiporter NhaA</fullName>
    </recommendedName>
    <alternativeName>
        <fullName evidence="12">Sodium/proton antiporter NhaA</fullName>
    </alternativeName>
</protein>
<proteinExistence type="inferred from homology"/>
<dbReference type="Pfam" id="PF13462">
    <property type="entry name" value="Thioredoxin_4"/>
    <property type="match status" value="1"/>
</dbReference>
<dbReference type="AlphaFoldDB" id="A0A401Z0E9"/>
<keyword evidence="5 12" id="KW-1003">Cell membrane</keyword>
<evidence type="ECO:0000256" key="7">
    <source>
        <dbReference type="ARBA" id="ARBA00022989"/>
    </source>
</evidence>
<evidence type="ECO:0000259" key="13">
    <source>
        <dbReference type="PROSITE" id="PS51352"/>
    </source>
</evidence>
<keyword evidence="11 12" id="KW-0739">Sodium transport</keyword>
<gene>
    <name evidence="14" type="primary">nhaA2</name>
    <name evidence="12" type="synonym">nhaA</name>
    <name evidence="14" type="ORF">EHYA_08060</name>
</gene>
<evidence type="ECO:0000313" key="15">
    <source>
        <dbReference type="Proteomes" id="UP000286931"/>
    </source>
</evidence>
<evidence type="ECO:0000256" key="10">
    <source>
        <dbReference type="ARBA" id="ARBA00023136"/>
    </source>
</evidence>
<comment type="similarity">
    <text evidence="12">Belongs to the NhaA Na(+)/H(+) (TC 2.A.33) antiporter family.</text>
</comment>
<organism evidence="14 15">
    <name type="scientific">Embleya hyalina</name>
    <dbReference type="NCBI Taxonomy" id="516124"/>
    <lineage>
        <taxon>Bacteria</taxon>
        <taxon>Bacillati</taxon>
        <taxon>Actinomycetota</taxon>
        <taxon>Actinomycetes</taxon>
        <taxon>Kitasatosporales</taxon>
        <taxon>Streptomycetaceae</taxon>
        <taxon>Embleya</taxon>
    </lineage>
</organism>
<keyword evidence="10 12" id="KW-0472">Membrane</keyword>
<name>A0A401Z0E9_9ACTN</name>
<keyword evidence="4 12" id="KW-0050">Antiport</keyword>
<comment type="catalytic activity">
    <reaction evidence="12">
        <text>Na(+)(in) + 2 H(+)(out) = Na(+)(out) + 2 H(+)(in)</text>
        <dbReference type="Rhea" id="RHEA:29251"/>
        <dbReference type="ChEBI" id="CHEBI:15378"/>
        <dbReference type="ChEBI" id="CHEBI:29101"/>
    </reaction>
</comment>
<accession>A0A401Z0E9</accession>
<comment type="subcellular location">
    <subcellularLocation>
        <location evidence="1">Cell inner membrane</location>
        <topology evidence="1">Multi-pass membrane protein</topology>
    </subcellularLocation>
    <subcellularLocation>
        <location evidence="12">Cell membrane</location>
        <topology evidence="12">Multi-pass membrane protein</topology>
    </subcellularLocation>
</comment>
<evidence type="ECO:0000256" key="5">
    <source>
        <dbReference type="ARBA" id="ARBA00022475"/>
    </source>
</evidence>
<dbReference type="Proteomes" id="UP000286931">
    <property type="component" value="Unassembled WGS sequence"/>
</dbReference>
<evidence type="ECO:0000256" key="1">
    <source>
        <dbReference type="ARBA" id="ARBA00004429"/>
    </source>
</evidence>
<sequence length="628" mass="67287">MTQPRNGDGLSGQSLDEGGARTARWAFIRTESGSATVLLAATLVALAWANIGADSYESLWHTHLSIRLGDSGVALDLREWVNSGLMTLFFFVVGLEARREFDLGELRERRRLTLPLLAGLSGMAVPVLIYLAINAGDSSVHGWGAAMSTDTAFALGMLALLGSRFPRRLHTFILTVAVVDDFVALVVIAVAYSDHIDVSALLIALALLGVVLLLRGARIRRGAPYGVLGVITWVAVLKSGVDPVVVGLVLGLLTIAHPASRAELERATGLFRSFREQPTPELERTARRGMAAALSPNERLQRMYHPWTSYVIVPLFALANAGITLDGGLLSRAFTSPVTLGILFAYVLGKPIGIIGASVLTTRLSGGRLRPPVGWGAVVGGGAIAGVGFTVSLLIATLAFEGERLDEAKVGVLSAVVCSFVVTWLVSVVISALPRPARSRALLGTGQSLVDLAVPVDPDRDHIRGPIDAPVTLVEYGDFECPFCGRAEPVVRELLADFGDVRYVWRHLPLPDVHPRARLAAIAAEAAADQGAFWEMMDHLLEHQDALKPSDLIEHARTLGLDVDEFRLALRTRLGADRVAEDEESADLSGVTGTPTFFVNGRRHHGPYDIAGLTAAVHAAKERALMDR</sequence>
<dbReference type="GO" id="GO:0006885">
    <property type="term" value="P:regulation of pH"/>
    <property type="evidence" value="ECO:0007669"/>
    <property type="project" value="UniProtKB-UniRule"/>
</dbReference>
<dbReference type="InterPro" id="IPR036249">
    <property type="entry name" value="Thioredoxin-like_sf"/>
</dbReference>
<feature type="transmembrane region" description="Helical" evidence="12">
    <location>
        <begin position="33"/>
        <end position="51"/>
    </location>
</feature>
<evidence type="ECO:0000313" key="14">
    <source>
        <dbReference type="EMBL" id="GCE00335.1"/>
    </source>
</evidence>
<feature type="domain" description="Thioredoxin" evidence="13">
    <location>
        <begin position="443"/>
        <end position="622"/>
    </location>
</feature>
<feature type="transmembrane region" description="Helical" evidence="12">
    <location>
        <begin position="139"/>
        <end position="160"/>
    </location>
</feature>
<evidence type="ECO:0000256" key="6">
    <source>
        <dbReference type="ARBA" id="ARBA00022692"/>
    </source>
</evidence>
<feature type="transmembrane region" description="Helical" evidence="12">
    <location>
        <begin position="80"/>
        <end position="97"/>
    </location>
</feature>
<dbReference type="PROSITE" id="PS51352">
    <property type="entry name" value="THIOREDOXIN_2"/>
    <property type="match status" value="1"/>
</dbReference>
<dbReference type="GO" id="GO:0015385">
    <property type="term" value="F:sodium:proton antiporter activity"/>
    <property type="evidence" value="ECO:0007669"/>
    <property type="project" value="UniProtKB-UniRule"/>
</dbReference>
<keyword evidence="3 12" id="KW-0813">Transport</keyword>
<evidence type="ECO:0000256" key="4">
    <source>
        <dbReference type="ARBA" id="ARBA00022449"/>
    </source>
</evidence>
<dbReference type="NCBIfam" id="TIGR00773">
    <property type="entry name" value="NhaA"/>
    <property type="match status" value="1"/>
</dbReference>
<evidence type="ECO:0000256" key="2">
    <source>
        <dbReference type="ARBA" id="ARBA00007006"/>
    </source>
</evidence>
<dbReference type="RefSeq" id="WP_126642062.1">
    <property type="nucleotide sequence ID" value="NZ_BIFH01000038.1"/>
</dbReference>
<feature type="transmembrane region" description="Helical" evidence="12">
    <location>
        <begin position="337"/>
        <end position="361"/>
    </location>
</feature>
<keyword evidence="9 12" id="KW-0406">Ion transport</keyword>
<keyword evidence="15" id="KW-1185">Reference proteome</keyword>